<evidence type="ECO:0000256" key="7">
    <source>
        <dbReference type="ARBA" id="ARBA00023214"/>
    </source>
</evidence>
<feature type="transmembrane region" description="Helical" evidence="9">
    <location>
        <begin position="87"/>
        <end position="107"/>
    </location>
</feature>
<dbReference type="InterPro" id="IPR011547">
    <property type="entry name" value="SLC26A/SulP_dom"/>
</dbReference>
<evidence type="ECO:0000256" key="2">
    <source>
        <dbReference type="ARBA" id="ARBA00022448"/>
    </source>
</evidence>
<dbReference type="InterPro" id="IPR036513">
    <property type="entry name" value="STAS_dom_sf"/>
</dbReference>
<evidence type="ECO:0000256" key="1">
    <source>
        <dbReference type="ARBA" id="ARBA00004141"/>
    </source>
</evidence>
<keyword evidence="6 9" id="KW-0472">Membrane</keyword>
<feature type="region of interest" description="Disordered" evidence="8">
    <location>
        <begin position="888"/>
        <end position="921"/>
    </location>
</feature>
<protein>
    <recommendedName>
        <fullName evidence="14">Chloride channel protein</fullName>
    </recommendedName>
</protein>
<feature type="compositionally biased region" description="Low complexity" evidence="8">
    <location>
        <begin position="780"/>
        <end position="793"/>
    </location>
</feature>
<reference evidence="12 13" key="1">
    <citation type="submission" date="2023-08" db="EMBL/GenBank/DDBJ databases">
        <title>Black Yeasts Isolated from many extreme environments.</title>
        <authorList>
            <person name="Coleine C."/>
            <person name="Stajich J.E."/>
            <person name="Selbmann L."/>
        </authorList>
    </citation>
    <scope>NUCLEOTIDE SEQUENCE [LARGE SCALE GENOMIC DNA]</scope>
    <source>
        <strain evidence="12 13">CCFEE 6328</strain>
    </source>
</reference>
<dbReference type="PANTHER" id="PTHR45711">
    <property type="entry name" value="CHLORIDE CHANNEL PROTEIN"/>
    <property type="match status" value="1"/>
</dbReference>
<comment type="caution">
    <text evidence="12">The sequence shown here is derived from an EMBL/GenBank/DDBJ whole genome shotgun (WGS) entry which is preliminary data.</text>
</comment>
<feature type="transmembrane region" description="Helical" evidence="9">
    <location>
        <begin position="159"/>
        <end position="177"/>
    </location>
</feature>
<feature type="transmembrane region" description="Helical" evidence="9">
    <location>
        <begin position="531"/>
        <end position="557"/>
    </location>
</feature>
<keyword evidence="4 9" id="KW-1133">Transmembrane helix</keyword>
<dbReference type="Pfam" id="PF01740">
    <property type="entry name" value="STAS"/>
    <property type="match status" value="1"/>
</dbReference>
<evidence type="ECO:0000259" key="10">
    <source>
        <dbReference type="PROSITE" id="PS50042"/>
    </source>
</evidence>
<keyword evidence="5" id="KW-0406">Ion transport</keyword>
<dbReference type="CDD" id="cd03684">
    <property type="entry name" value="ClC_3_like"/>
    <property type="match status" value="1"/>
</dbReference>
<evidence type="ECO:0000256" key="3">
    <source>
        <dbReference type="ARBA" id="ARBA00022692"/>
    </source>
</evidence>
<dbReference type="PROSITE" id="PS50042">
    <property type="entry name" value="CNMP_BINDING_3"/>
    <property type="match status" value="1"/>
</dbReference>
<evidence type="ECO:0000256" key="6">
    <source>
        <dbReference type="ARBA" id="ARBA00023136"/>
    </source>
</evidence>
<dbReference type="InterPro" id="IPR000595">
    <property type="entry name" value="cNMP-bd_dom"/>
</dbReference>
<dbReference type="Gene3D" id="1.10.3080.10">
    <property type="entry name" value="Clc chloride channel"/>
    <property type="match status" value="1"/>
</dbReference>
<feature type="domain" description="Cyclic nucleotide-binding" evidence="10">
    <location>
        <begin position="1668"/>
        <end position="1752"/>
    </location>
</feature>
<feature type="region of interest" description="Disordered" evidence="8">
    <location>
        <begin position="829"/>
        <end position="851"/>
    </location>
</feature>
<feature type="transmembrane region" description="Helical" evidence="9">
    <location>
        <begin position="1161"/>
        <end position="1181"/>
    </location>
</feature>
<dbReference type="Pfam" id="PF00027">
    <property type="entry name" value="cNMP_binding"/>
    <property type="match status" value="1"/>
</dbReference>
<feature type="region of interest" description="Disordered" evidence="8">
    <location>
        <begin position="192"/>
        <end position="220"/>
    </location>
</feature>
<dbReference type="SUPFAM" id="SSF52091">
    <property type="entry name" value="SpoIIaa-like"/>
    <property type="match status" value="1"/>
</dbReference>
<gene>
    <name evidence="12" type="ORF">LTR69_010973</name>
</gene>
<evidence type="ECO:0000256" key="5">
    <source>
        <dbReference type="ARBA" id="ARBA00023065"/>
    </source>
</evidence>
<evidence type="ECO:0000256" key="8">
    <source>
        <dbReference type="SAM" id="MobiDB-lite"/>
    </source>
</evidence>
<dbReference type="SUPFAM" id="SSF81340">
    <property type="entry name" value="Clc chloride channel"/>
    <property type="match status" value="1"/>
</dbReference>
<dbReference type="PROSITE" id="PS50801">
    <property type="entry name" value="STAS"/>
    <property type="match status" value="1"/>
</dbReference>
<feature type="region of interest" description="Disordered" evidence="8">
    <location>
        <begin position="739"/>
        <end position="793"/>
    </location>
</feature>
<dbReference type="Pfam" id="PF00916">
    <property type="entry name" value="Sulfate_transp"/>
    <property type="match status" value="1"/>
</dbReference>
<dbReference type="InterPro" id="IPR014743">
    <property type="entry name" value="Cl-channel_core"/>
</dbReference>
<dbReference type="Proteomes" id="UP001345691">
    <property type="component" value="Unassembled WGS sequence"/>
</dbReference>
<feature type="transmembrane region" description="Helical" evidence="9">
    <location>
        <begin position="303"/>
        <end position="326"/>
    </location>
</feature>
<feature type="transmembrane region" description="Helical" evidence="9">
    <location>
        <begin position="1331"/>
        <end position="1364"/>
    </location>
</feature>
<sequence length="1787" mass="195976">MAGDEEHADERSHLLPRGSIDAASVISSHVSKEEQVLGETAVGERLPYNDYTTIDWLHDLVKDSYRHRSVHSQKGLRYSLLSAFDSCEGWIAAALIGTLTAIVAFLVDVSVATVSDWKTGYCKTNPFSSKESCCTGRSPLNSTADTGETCSDWTYWTDSYWSGFCIYVGFALVYGIISGTVTLTTKRALPATAPGSGDKGPLPKRMEESNDTTAKSTPSGKSMYMAAGSGIPEIKTILSGFVIPHFLDLNVLVVKAVGSVFAVSTGMTLGKEGPFVHISTCVAYLVAMRFPKYRENGRKLREILSAGCSSGLSVAFGAPIGGVLFAYEEISTYFPRKVLWRSFICSLFAAMTLKALNPTGTGRLVLFETSYGTTYQPYHYPVFVVLGVAGGVFGGVFCKANFFWSRNFRKYSIIKNYPVFEVFLVVLATALLQYPNPLTREPGDVIIKNLLVDCRDESRTDYVCIHEGQASPTPRYLGWLIYGTLVKLVLIIITFGIKVPSGVIIPALDGGAFFGRLVGQLPFLAQTISPGIFAMVGAGAFLAGVSRMTISLAVIMFELTGELEFIVPNMIGIMVAKWVADALEREGVYDLAQSVLGHPFLDLDHATKLVQKEAHLVEELIPPPQTMREITVDIPQNGVVPRALLTEKLHQLRRRGLMDAGLVLVQKDMLQGYLAEGELVFGLETLGHTYSEGCLVRLLPAASSIVHIEHEGELDMSHFVDKTPLTINAKAPMEYAAEMFGLPAGPPGSPSRKSQGDRTTDDSNALAVGDRPHTSRRARASSTSSQAAARTPARSFFRRSFHGQLEPAQYSSSAELRDQTADLASLAVSDNASHLESEPRSPSSLSDDGLPDAILEVSEPVSPQSQDHEHADEPVQSELAMMIQGYSEQEEAQTLNKSHNGNHKSTHETPTSSDVAEQSVPDERSALLGDRKTSVQYGQLGDVEGQASDSNNPPPKWRASTKRLRSCLYVLSHPKTWNRRTIYKEVILHPVSLVPAVFLGLLLNILDALSYGMILFPLGNAVFDNLGSDGIAMFYVSTIVAQLVYSSGGSVFRGGIGSEMIEVVPFFHKMAFTILEKVGEENSKAVLATTILSFSISALLTGAVFFLMGACKLGSLIGFFPRHILIGCIGGVGWFLVATGVEVSARLPGNLEYNFDTLKQLFRGDTIALWIVPLLLAVTLINIQRHVKSNLLVGGYFISVGAIFYFFKFALGIQMDTLHSQGWVFDRPPAGNPWYHFYTLYDFKAVHWGALADTIPAMFALTFFGVLHVPINVPALGITTGEDNLNVDRELVAHGVSNCLSGLFGSVQNYLVYTNSLLFIDSGGDDRLAGLLLAAGTFGILLAGPTIIGFIPIMVVGALIFLLGIELLEEALVGTWGKVHRLEYATIVIIVVTMGVWDFVIGILVGIVLAAVSFVVQTSRRTAIRVTYSGDIAKSLVRRPPVQLNFLKETGHQIFLIKLAGFLFFGTIVGVENRIRALLEEDAFADRPLRFLVLDMAHINGIDFSAAEAFTRINRLLQKREVGLVISGMNVDDDIGQALRNVGLFTEDSEVQIFADLNDALEHCENKLLTALYRQQEHRRAKRVAAPHLDVPRSRGSQEMSQSYRAEFMSSSPRRNLLHKVAQSTLDEDTSSVNKWHSFKQPLPLLLQVFADCSDKNEDFWYRATRYFERVTFSQGSVLFRVGDDPNGFYLLEEGILRADYDLPQGKYSELIVAGRPCGELPFFSHTSRTATVVAEKDCATWLLDDQRWHEMQSHDPDVAQELLVISLKLTKERMDAIVSYILTTAG</sequence>
<dbReference type="CDD" id="cd07042">
    <property type="entry name" value="STAS_SulP_like_sulfate_transporter"/>
    <property type="match status" value="1"/>
</dbReference>
<keyword evidence="13" id="KW-1185">Reference proteome</keyword>
<feature type="transmembrane region" description="Helical" evidence="9">
    <location>
        <begin position="1119"/>
        <end position="1141"/>
    </location>
</feature>
<dbReference type="Gene3D" id="3.30.750.24">
    <property type="entry name" value="STAS domain"/>
    <property type="match status" value="1"/>
</dbReference>
<evidence type="ECO:0000313" key="13">
    <source>
        <dbReference type="Proteomes" id="UP001345691"/>
    </source>
</evidence>
<dbReference type="EMBL" id="JAVRRF010000043">
    <property type="protein sequence ID" value="KAK5049677.1"/>
    <property type="molecule type" value="Genomic_DNA"/>
</dbReference>
<feature type="transmembrane region" description="Helical" evidence="9">
    <location>
        <begin position="1384"/>
        <end position="1416"/>
    </location>
</feature>
<dbReference type="Gene3D" id="2.60.120.10">
    <property type="entry name" value="Jelly Rolls"/>
    <property type="match status" value="1"/>
</dbReference>
<keyword evidence="7" id="KW-0868">Chloride</keyword>
<keyword evidence="3 9" id="KW-0812">Transmembrane</keyword>
<evidence type="ECO:0000313" key="12">
    <source>
        <dbReference type="EMBL" id="KAK5049677.1"/>
    </source>
</evidence>
<proteinExistence type="predicted"/>
<feature type="transmembrane region" description="Helical" evidence="9">
    <location>
        <begin position="1454"/>
        <end position="1471"/>
    </location>
</feature>
<evidence type="ECO:0000256" key="4">
    <source>
        <dbReference type="ARBA" id="ARBA00022989"/>
    </source>
</evidence>
<evidence type="ECO:0000259" key="11">
    <source>
        <dbReference type="PROSITE" id="PS50801"/>
    </source>
</evidence>
<feature type="transmembrane region" description="Helical" evidence="9">
    <location>
        <begin position="476"/>
        <end position="497"/>
    </location>
</feature>
<feature type="transmembrane region" description="Helical" evidence="9">
    <location>
        <begin position="378"/>
        <end position="404"/>
    </location>
</feature>
<dbReference type="PANTHER" id="PTHR45711:SF3">
    <property type="entry name" value="CLC CHANNEL"/>
    <property type="match status" value="1"/>
</dbReference>
<dbReference type="InterPro" id="IPR001807">
    <property type="entry name" value="ClC"/>
</dbReference>
<dbReference type="PRINTS" id="PR00762">
    <property type="entry name" value="CLCHANNEL"/>
</dbReference>
<dbReference type="InterPro" id="IPR014710">
    <property type="entry name" value="RmlC-like_jellyroll"/>
</dbReference>
<keyword evidence="2" id="KW-0813">Transport</keyword>
<accession>A0ABR0IW76</accession>
<feature type="transmembrane region" description="Helical" evidence="9">
    <location>
        <begin position="274"/>
        <end position="291"/>
    </location>
</feature>
<dbReference type="Pfam" id="PF00654">
    <property type="entry name" value="Voltage_CLC"/>
    <property type="match status" value="1"/>
</dbReference>
<name>A0ABR0IW76_9EURO</name>
<organism evidence="12 13">
    <name type="scientific">Exophiala sideris</name>
    <dbReference type="NCBI Taxonomy" id="1016849"/>
    <lineage>
        <taxon>Eukaryota</taxon>
        <taxon>Fungi</taxon>
        <taxon>Dikarya</taxon>
        <taxon>Ascomycota</taxon>
        <taxon>Pezizomycotina</taxon>
        <taxon>Eurotiomycetes</taxon>
        <taxon>Chaetothyriomycetidae</taxon>
        <taxon>Chaetothyriales</taxon>
        <taxon>Herpotrichiellaceae</taxon>
        <taxon>Exophiala</taxon>
    </lineage>
</organism>
<feature type="domain" description="STAS" evidence="11">
    <location>
        <begin position="1454"/>
        <end position="1564"/>
    </location>
</feature>
<feature type="transmembrane region" description="Helical" evidence="9">
    <location>
        <begin position="1085"/>
        <end position="1107"/>
    </location>
</feature>
<dbReference type="InterPro" id="IPR018490">
    <property type="entry name" value="cNMP-bd_dom_sf"/>
</dbReference>
<feature type="transmembrane region" description="Helical" evidence="9">
    <location>
        <begin position="986"/>
        <end position="1006"/>
    </location>
</feature>
<evidence type="ECO:0000256" key="9">
    <source>
        <dbReference type="SAM" id="Phobius"/>
    </source>
</evidence>
<feature type="transmembrane region" description="Helical" evidence="9">
    <location>
        <begin position="1245"/>
        <end position="1267"/>
    </location>
</feature>
<feature type="compositionally biased region" description="Low complexity" evidence="8">
    <location>
        <begin position="840"/>
        <end position="851"/>
    </location>
</feature>
<feature type="compositionally biased region" description="Polar residues" evidence="8">
    <location>
        <begin position="211"/>
        <end position="220"/>
    </location>
</feature>
<feature type="transmembrane region" description="Helical" evidence="9">
    <location>
        <begin position="1193"/>
        <end position="1213"/>
    </location>
</feature>
<dbReference type="SMART" id="SM00100">
    <property type="entry name" value="cNMP"/>
    <property type="match status" value="1"/>
</dbReference>
<dbReference type="SUPFAM" id="SSF51206">
    <property type="entry name" value="cAMP-binding domain-like"/>
    <property type="match status" value="1"/>
</dbReference>
<dbReference type="InterPro" id="IPR002645">
    <property type="entry name" value="STAS_dom"/>
</dbReference>
<dbReference type="CDD" id="cd00038">
    <property type="entry name" value="CAP_ED"/>
    <property type="match status" value="1"/>
</dbReference>
<comment type="subcellular location">
    <subcellularLocation>
        <location evidence="1">Membrane</location>
        <topology evidence="1">Multi-pass membrane protein</topology>
    </subcellularLocation>
</comment>
<evidence type="ECO:0008006" key="14">
    <source>
        <dbReference type="Google" id="ProtNLM"/>
    </source>
</evidence>